<dbReference type="InterPro" id="IPR045867">
    <property type="entry name" value="DNA-dir_RpoC_beta_prime"/>
</dbReference>
<dbReference type="CDD" id="cd02655">
    <property type="entry name" value="RNAP_beta'_C"/>
    <property type="match status" value="1"/>
</dbReference>
<dbReference type="GO" id="GO:0046872">
    <property type="term" value="F:metal ion binding"/>
    <property type="evidence" value="ECO:0007669"/>
    <property type="project" value="UniProtKB-KW"/>
</dbReference>
<evidence type="ECO:0000259" key="9">
    <source>
        <dbReference type="Pfam" id="PF04998"/>
    </source>
</evidence>
<keyword evidence="2" id="KW-0240">DNA-directed RNA polymerase</keyword>
<feature type="domain" description="RNA polymerase Rpb1" evidence="9">
    <location>
        <begin position="1266"/>
        <end position="1402"/>
    </location>
</feature>
<reference evidence="11" key="1">
    <citation type="submission" date="2018-07" db="EMBL/GenBank/DDBJ databases">
        <authorList>
            <person name="Quirk P.G."/>
            <person name="Krulwich T.A."/>
        </authorList>
    </citation>
    <scope>NUCLEOTIDE SEQUENCE</scope>
</reference>
<organism evidence="11">
    <name type="scientific">Rhipiliopsis peltata</name>
    <dbReference type="NCBI Taxonomy" id="2320810"/>
    <lineage>
        <taxon>Eukaryota</taxon>
        <taxon>Viridiplantae</taxon>
        <taxon>Chlorophyta</taxon>
        <taxon>core chlorophytes</taxon>
        <taxon>Ulvophyceae</taxon>
        <taxon>TCBD clade</taxon>
        <taxon>Bryopsidales</taxon>
        <taxon>Halimedineae</taxon>
        <taxon>Halimedaceae</taxon>
        <taxon>Rhipiliopsideae</taxon>
        <taxon>Rhipiliopsis</taxon>
    </lineage>
</organism>
<keyword evidence="7" id="KW-0862">Zinc</keyword>
<geneLocation type="chloroplast" evidence="11"/>
<dbReference type="Pfam" id="PF05000">
    <property type="entry name" value="RNA_pol_Rpb1_4"/>
    <property type="match status" value="1"/>
</dbReference>
<dbReference type="PANTHER" id="PTHR19376:SF68">
    <property type="entry name" value="DNA-DIRECTED RNA POLYMERASE SUBUNIT BETA"/>
    <property type="match status" value="1"/>
</dbReference>
<reference evidence="11" key="2">
    <citation type="journal article" date="2019" name="Mol. Phylogenet. Evol.">
        <title>Reassessment of the classification of bryopsidales (chlorophyta) based on chloroplast phylogenomic analyses.</title>
        <authorList>
            <person name="Cremen M.C."/>
            <person name="Leliaert F."/>
            <person name="West J."/>
            <person name="Lam D.W."/>
            <person name="Shimada S."/>
            <person name="Lopez-Bautista J.M."/>
            <person name="Verbruggen H."/>
        </authorList>
    </citation>
    <scope>NUCLEOTIDE SEQUENCE</scope>
</reference>
<keyword evidence="11" id="KW-0150">Chloroplast</keyword>
<evidence type="ECO:0000259" key="10">
    <source>
        <dbReference type="Pfam" id="PF05000"/>
    </source>
</evidence>
<evidence type="ECO:0000256" key="3">
    <source>
        <dbReference type="ARBA" id="ARBA00022640"/>
    </source>
</evidence>
<dbReference type="Gene3D" id="1.10.150.390">
    <property type="match status" value="1"/>
</dbReference>
<dbReference type="GeneID" id="38279342"/>
<accession>A0A386B174</accession>
<sequence length="1493" mass="170805">MTRTIFFNHCFDKPRFQCFLIWFFKKNRQIRLLKFLEKLKFLGFHSATEAGFSISIDDLKIPSSKSGIFLTAENQVLDTDLQFYAGNLTIIERYLRIIEIWNRTSEKLKYQVLQSFQISDFLNPVYLMAFSGARGNISQIRQLSGMRGLMADPQGQIIDFPIRSNFREGLTLTEYLISCSGARKGIVDTALRTAASGYLTRRLVDVAHHVIISQIDCGINKGIFFEDLYDKKKKVLPLNQRLIGRTLAETIIDSKTNRIVGTNNQEISKIISQKICQYRQKVLIRSPLTCQSSKFICQLCYGWNLAEGQFVSIGEAVGVLAAQSIGEPGTQLTMRTFHTGGVFTGTLIDQTYSPFSGIINYKSPCSGFLIRTKQGQIAYLSKNSINLNITSEHAKLSPFHSRFNKWGTFSPLQLIKFVFQNSTLLYVRQSEHVLKAQLIAELPFFDFGEVSHFKNIFQFEQEILSPFSGEIYFEDLLLLEKTTFDFKNAMIQGLGEFWILFGKSLNLYRSSFFRKQDLVIGHVPFSQIAIEPHIFDSYSKVMTSSQIFFLFFKKIGYFQVEQSLQSLKMILPSFHICQKVAMTELRQDQFFKLYEARSVRRVKKAIAARPSGRPGDLLAGARRSRKRLSQLCSSSPSIKQIFRICYFDKIFFSDGSFPFKLTLISGLATTGANQICEKSYLCEALPFAKLRQNFVVSFNRQGYFKQKFLSSWKRNQSCLNFCGNCQSKAPPNSMWKQLWIFQNSSKILVRQKRNPKLTIIHWKELTSQKYFFLINFLKNLIFKKINFSNNGLIRGDLAEQSATGTPRFSMGCGDGCKRIGFYSYIRIFLYISSKNLIELRPCYQKVRERSALSAYEHMATASGEPEGDFLAHRASATFWPRRSPFLAVGQWKRKLCFSLFFTKSFRVQRRPSSEAPLKFENMRLNLPILQFKKNFQNMVDIGSNFQKWEFLSDSFCLSRQNVGQFPPKYLIKLNDWNFYYNSYILLFRNFPIFLKNKKTRFMQTLPKQPISKVFYEVETELFVQCETPPNWDKLPQGQTHLTSGNLGLLVPKKFKNYLTHYLTRDFGLVHARSSRRFPLLGDLLAGFKGGASQGQPFNLLTSLRSPAQHSSSQKIFQIIKKNFYKSSENQIFVRFFISFPTKSEIMFVNKKFFFTSISDFFGYALPRSKGKRSSKLRQPFGTSQKVARYSSPHQVAANALWLAHLPTTKLGSFIGNASFDAELRSGQLIAKTQTGGQLPIPSFLFRKGIIYLLNNQSILHVKHGEIISKNQRLWSLFYSQFKTGDIVQGIPKIEEIFEARQKGEASLAQPEGRQIAQKGFRIARRGDLLGEPKPADMLSGRGTPARMSGGQTHLQNLQKSVINNIQRIYCGQGIHISDKHIEIIVRQMTSNVLIIEPGPTGLLCGEIVAFQWISRINKKLKKKQKIIYEPILMGMTKTCLGAAGFISAASFQETTRILSRAALQNQMDFLRGLKQNIILGNLIPIGTGVFACF</sequence>
<evidence type="ECO:0000313" key="11">
    <source>
        <dbReference type="EMBL" id="AYC65437.1"/>
    </source>
</evidence>
<dbReference type="GO" id="GO:0006351">
    <property type="term" value="P:DNA-templated transcription"/>
    <property type="evidence" value="ECO:0007669"/>
    <property type="project" value="InterPro"/>
</dbReference>
<name>A0A386B174_9CHLO</name>
<keyword evidence="5" id="KW-0548">Nucleotidyltransferase</keyword>
<keyword evidence="8" id="KW-0804">Transcription</keyword>
<dbReference type="PANTHER" id="PTHR19376">
    <property type="entry name" value="DNA-DIRECTED RNA POLYMERASE"/>
    <property type="match status" value="1"/>
</dbReference>
<dbReference type="InterPro" id="IPR038120">
    <property type="entry name" value="Rpb1_funnel_sf"/>
</dbReference>
<dbReference type="Gene3D" id="1.10.132.30">
    <property type="match status" value="1"/>
</dbReference>
<keyword evidence="6" id="KW-0479">Metal-binding</keyword>
<dbReference type="GO" id="GO:0000428">
    <property type="term" value="C:DNA-directed RNA polymerase complex"/>
    <property type="evidence" value="ECO:0007669"/>
    <property type="project" value="UniProtKB-KW"/>
</dbReference>
<dbReference type="Pfam" id="PF04998">
    <property type="entry name" value="RNA_pol_Rpb1_5"/>
    <property type="match status" value="2"/>
</dbReference>
<feature type="domain" description="RNA polymerase Rpb1" evidence="9">
    <location>
        <begin position="169"/>
        <end position="362"/>
    </location>
</feature>
<gene>
    <name evidence="11" type="primary">rpoC2</name>
</gene>
<dbReference type="EC" id="2.7.7.6" evidence="1"/>
<evidence type="ECO:0000256" key="7">
    <source>
        <dbReference type="ARBA" id="ARBA00022833"/>
    </source>
</evidence>
<proteinExistence type="predicted"/>
<evidence type="ECO:0000256" key="6">
    <source>
        <dbReference type="ARBA" id="ARBA00022723"/>
    </source>
</evidence>
<dbReference type="InterPro" id="IPR007081">
    <property type="entry name" value="RNA_pol_Rpb1_5"/>
</dbReference>
<dbReference type="Gene3D" id="1.10.1790.20">
    <property type="match status" value="1"/>
</dbReference>
<dbReference type="EMBL" id="MH591110">
    <property type="protein sequence ID" value="AYC65437.1"/>
    <property type="molecule type" value="Genomic_DNA"/>
</dbReference>
<dbReference type="InterPro" id="IPR007083">
    <property type="entry name" value="RNA_pol_Rpb1_4"/>
</dbReference>
<dbReference type="RefSeq" id="YP_009519430.1">
    <property type="nucleotide sequence ID" value="NC_039526.1"/>
</dbReference>
<dbReference type="GO" id="GO:0003899">
    <property type="term" value="F:DNA-directed RNA polymerase activity"/>
    <property type="evidence" value="ECO:0007669"/>
    <property type="project" value="UniProtKB-EC"/>
</dbReference>
<evidence type="ECO:0000256" key="4">
    <source>
        <dbReference type="ARBA" id="ARBA00022679"/>
    </source>
</evidence>
<evidence type="ECO:0000256" key="2">
    <source>
        <dbReference type="ARBA" id="ARBA00022478"/>
    </source>
</evidence>
<evidence type="ECO:0000256" key="8">
    <source>
        <dbReference type="ARBA" id="ARBA00023163"/>
    </source>
</evidence>
<dbReference type="SUPFAM" id="SSF64484">
    <property type="entry name" value="beta and beta-prime subunits of DNA dependent RNA-polymerase"/>
    <property type="match status" value="1"/>
</dbReference>
<dbReference type="GO" id="GO:0003677">
    <property type="term" value="F:DNA binding"/>
    <property type="evidence" value="ECO:0007669"/>
    <property type="project" value="InterPro"/>
</dbReference>
<dbReference type="Gene3D" id="1.10.274.100">
    <property type="entry name" value="RNA polymerase Rpb1, domain 3"/>
    <property type="match status" value="1"/>
</dbReference>
<protein>
    <recommendedName>
        <fullName evidence="1">DNA-directed RNA polymerase</fullName>
        <ecNumber evidence="1">2.7.7.6</ecNumber>
    </recommendedName>
</protein>
<evidence type="ECO:0000256" key="5">
    <source>
        <dbReference type="ARBA" id="ARBA00022695"/>
    </source>
</evidence>
<dbReference type="NCBIfam" id="TIGR02388">
    <property type="entry name" value="rpoC2_cyan"/>
    <property type="match status" value="1"/>
</dbReference>
<dbReference type="InterPro" id="IPR012756">
    <property type="entry name" value="DNA-dir_RpoC2_beta_pp"/>
</dbReference>
<dbReference type="InterPro" id="IPR042102">
    <property type="entry name" value="RNA_pol_Rpb1_3_sf"/>
</dbReference>
<keyword evidence="4" id="KW-0808">Transferase</keyword>
<feature type="domain" description="RNA polymerase Rpb1" evidence="10">
    <location>
        <begin position="90"/>
        <end position="166"/>
    </location>
</feature>
<keyword evidence="3 11" id="KW-0934">Plastid</keyword>
<evidence type="ECO:0000256" key="1">
    <source>
        <dbReference type="ARBA" id="ARBA00012418"/>
    </source>
</evidence>